<reference evidence="2 3" key="1">
    <citation type="submission" date="2019-02" db="EMBL/GenBank/DDBJ databases">
        <title>Dyella amyloliquefaciens sp. nov., isolated from forest soil.</title>
        <authorList>
            <person name="Gao Z.-H."/>
            <person name="Qiu L.-H."/>
        </authorList>
    </citation>
    <scope>NUCLEOTIDE SEQUENCE [LARGE SCALE GENOMIC DNA]</scope>
    <source>
        <strain evidence="2 3">KACC 12747</strain>
    </source>
</reference>
<feature type="signal peptide" evidence="1">
    <location>
        <begin position="1"/>
        <end position="23"/>
    </location>
</feature>
<sequence length="221" mass="23035">MKTSIRLFTLSAAYFATIGMAMAASPATHDMGSMAQAAPATSVTAPKLDAALRQLWHGHVVHTREYAMAIHAHDSAKAKAAEDVVVANAKEIANAVAGFYGKPAGDQTLQLLAGHWGGVKALTEATASGDKAAEQKAMSDLNANVTAIAKFFSGANPNLPESAVQSLFAAHVAHHATQIQQIMAGDMKDEQTTWTAMQAHMNTIADALAGGIAKQFPDKAS</sequence>
<keyword evidence="1" id="KW-0732">Signal</keyword>
<dbReference type="AlphaFoldDB" id="A0A4R0YV94"/>
<dbReference type="RefSeq" id="WP_131149864.1">
    <property type="nucleotide sequence ID" value="NZ_SJTG01000001.1"/>
</dbReference>
<feature type="chain" id="PRO_5020840403" description="DUF305 domain-containing protein" evidence="1">
    <location>
        <begin position="24"/>
        <end position="221"/>
    </location>
</feature>
<gene>
    <name evidence="2" type="ORF">EZM97_08775</name>
</gene>
<organism evidence="2 3">
    <name type="scientific">Dyella soli</name>
    <dbReference type="NCBI Taxonomy" id="522319"/>
    <lineage>
        <taxon>Bacteria</taxon>
        <taxon>Pseudomonadati</taxon>
        <taxon>Pseudomonadota</taxon>
        <taxon>Gammaproteobacteria</taxon>
        <taxon>Lysobacterales</taxon>
        <taxon>Rhodanobacteraceae</taxon>
        <taxon>Dyella</taxon>
    </lineage>
</organism>
<evidence type="ECO:0008006" key="4">
    <source>
        <dbReference type="Google" id="ProtNLM"/>
    </source>
</evidence>
<protein>
    <recommendedName>
        <fullName evidence="4">DUF305 domain-containing protein</fullName>
    </recommendedName>
</protein>
<comment type="caution">
    <text evidence="2">The sequence shown here is derived from an EMBL/GenBank/DDBJ whole genome shotgun (WGS) entry which is preliminary data.</text>
</comment>
<proteinExistence type="predicted"/>
<dbReference type="EMBL" id="SJTG01000001">
    <property type="protein sequence ID" value="TCI13353.1"/>
    <property type="molecule type" value="Genomic_DNA"/>
</dbReference>
<name>A0A4R0YV94_9GAMM</name>
<accession>A0A4R0YV94</accession>
<dbReference type="Proteomes" id="UP000291822">
    <property type="component" value="Unassembled WGS sequence"/>
</dbReference>
<evidence type="ECO:0000313" key="2">
    <source>
        <dbReference type="EMBL" id="TCI13353.1"/>
    </source>
</evidence>
<evidence type="ECO:0000256" key="1">
    <source>
        <dbReference type="SAM" id="SignalP"/>
    </source>
</evidence>
<evidence type="ECO:0000313" key="3">
    <source>
        <dbReference type="Proteomes" id="UP000291822"/>
    </source>
</evidence>
<keyword evidence="3" id="KW-1185">Reference proteome</keyword>